<dbReference type="Pfam" id="PF05970">
    <property type="entry name" value="PIF1"/>
    <property type="match status" value="1"/>
</dbReference>
<sequence length="249" mass="28555">MSFQSSEAELIRTSRIIIWDEAPMAEKLVIHALNHLLQELCENKSLFGGKLVVFDGDFRQVLLVVPRGSRKEQVDASIVSSSLWEDITKLKLTSNMRAKDDQAFIEFLMRVGDGREPTNDRGEIKIPRPMIIPYSSIDESLETLIHNVYPDMSLFETAPFEMMKRSILCPKNEFVNDINFKLIERFPGHEVIYTSYDRAKSAKDQGDYVDYLNSLEPKGLPCHRLILKELNIQLTNVVYNEVLVKSSIT</sequence>
<dbReference type="Gene3D" id="3.40.50.300">
    <property type="entry name" value="P-loop containing nucleotide triphosphate hydrolases"/>
    <property type="match status" value="1"/>
</dbReference>
<feature type="domain" description="DNA helicase Pif1-like DEAD-box helicase" evidence="2">
    <location>
        <begin position="4"/>
        <end position="120"/>
    </location>
</feature>
<dbReference type="InterPro" id="IPR027417">
    <property type="entry name" value="P-loop_NTPase"/>
</dbReference>
<protein>
    <recommendedName>
        <fullName evidence="1">ATP-dependent DNA helicase</fullName>
        <ecNumber evidence="1">5.6.2.3</ecNumber>
    </recommendedName>
</protein>
<organism evidence="3 4">
    <name type="scientific">Lithospermum erythrorhizon</name>
    <name type="common">Purple gromwell</name>
    <name type="synonym">Lithospermum officinale var. erythrorhizon</name>
    <dbReference type="NCBI Taxonomy" id="34254"/>
    <lineage>
        <taxon>Eukaryota</taxon>
        <taxon>Viridiplantae</taxon>
        <taxon>Streptophyta</taxon>
        <taxon>Embryophyta</taxon>
        <taxon>Tracheophyta</taxon>
        <taxon>Spermatophyta</taxon>
        <taxon>Magnoliopsida</taxon>
        <taxon>eudicotyledons</taxon>
        <taxon>Gunneridae</taxon>
        <taxon>Pentapetalae</taxon>
        <taxon>asterids</taxon>
        <taxon>lamiids</taxon>
        <taxon>Boraginales</taxon>
        <taxon>Boraginaceae</taxon>
        <taxon>Boraginoideae</taxon>
        <taxon>Lithospermeae</taxon>
        <taxon>Lithospermum</taxon>
    </lineage>
</organism>
<reference evidence="3 4" key="1">
    <citation type="submission" date="2024-01" db="EMBL/GenBank/DDBJ databases">
        <title>The complete chloroplast genome sequence of Lithospermum erythrorhizon: insights into the phylogenetic relationship among Boraginaceae species and the maternal lineages of purple gromwells.</title>
        <authorList>
            <person name="Okada T."/>
            <person name="Watanabe K."/>
        </authorList>
    </citation>
    <scope>NUCLEOTIDE SEQUENCE [LARGE SCALE GENOMIC DNA]</scope>
</reference>
<keyword evidence="1" id="KW-0227">DNA damage</keyword>
<dbReference type="AlphaFoldDB" id="A0AAV3RQ51"/>
<evidence type="ECO:0000313" key="3">
    <source>
        <dbReference type="EMBL" id="GAA0179760.1"/>
    </source>
</evidence>
<dbReference type="EMBL" id="BAABME010010550">
    <property type="protein sequence ID" value="GAA0179760.1"/>
    <property type="molecule type" value="Genomic_DNA"/>
</dbReference>
<evidence type="ECO:0000259" key="2">
    <source>
        <dbReference type="Pfam" id="PF05970"/>
    </source>
</evidence>
<comment type="catalytic activity">
    <reaction evidence="1">
        <text>ATP + H2O = ADP + phosphate + H(+)</text>
        <dbReference type="Rhea" id="RHEA:13065"/>
        <dbReference type="ChEBI" id="CHEBI:15377"/>
        <dbReference type="ChEBI" id="CHEBI:15378"/>
        <dbReference type="ChEBI" id="CHEBI:30616"/>
        <dbReference type="ChEBI" id="CHEBI:43474"/>
        <dbReference type="ChEBI" id="CHEBI:456216"/>
        <dbReference type="EC" id="5.6.2.3"/>
    </reaction>
</comment>
<dbReference type="GO" id="GO:0000723">
    <property type="term" value="P:telomere maintenance"/>
    <property type="evidence" value="ECO:0007669"/>
    <property type="project" value="InterPro"/>
</dbReference>
<keyword evidence="1" id="KW-0547">Nucleotide-binding</keyword>
<dbReference type="Proteomes" id="UP001454036">
    <property type="component" value="Unassembled WGS sequence"/>
</dbReference>
<dbReference type="PANTHER" id="PTHR10492">
    <property type="match status" value="1"/>
</dbReference>
<dbReference type="GO" id="GO:0043139">
    <property type="term" value="F:5'-3' DNA helicase activity"/>
    <property type="evidence" value="ECO:0007669"/>
    <property type="project" value="UniProtKB-EC"/>
</dbReference>
<proteinExistence type="inferred from homology"/>
<keyword evidence="1" id="KW-0378">Hydrolase</keyword>
<evidence type="ECO:0000313" key="4">
    <source>
        <dbReference type="Proteomes" id="UP001454036"/>
    </source>
</evidence>
<keyword evidence="1" id="KW-0067">ATP-binding</keyword>
<comment type="cofactor">
    <cofactor evidence="1">
        <name>Mg(2+)</name>
        <dbReference type="ChEBI" id="CHEBI:18420"/>
    </cofactor>
</comment>
<dbReference type="GO" id="GO:0016787">
    <property type="term" value="F:hydrolase activity"/>
    <property type="evidence" value="ECO:0007669"/>
    <property type="project" value="UniProtKB-KW"/>
</dbReference>
<dbReference type="InterPro" id="IPR010285">
    <property type="entry name" value="DNA_helicase_pif1-like_DEAD"/>
</dbReference>
<dbReference type="GO" id="GO:0006310">
    <property type="term" value="P:DNA recombination"/>
    <property type="evidence" value="ECO:0007669"/>
    <property type="project" value="UniProtKB-KW"/>
</dbReference>
<name>A0AAV3RQ51_LITER</name>
<keyword evidence="1" id="KW-0347">Helicase</keyword>
<accession>A0AAV3RQ51</accession>
<keyword evidence="1" id="KW-0234">DNA repair</keyword>
<keyword evidence="1" id="KW-0233">DNA recombination</keyword>
<comment type="caution">
    <text evidence="3">The sequence shown here is derived from an EMBL/GenBank/DDBJ whole genome shotgun (WGS) entry which is preliminary data.</text>
</comment>
<dbReference type="SUPFAM" id="SSF52540">
    <property type="entry name" value="P-loop containing nucleoside triphosphate hydrolases"/>
    <property type="match status" value="1"/>
</dbReference>
<gene>
    <name evidence="3" type="ORF">LIER_30015</name>
</gene>
<dbReference type="PANTHER" id="PTHR10492:SF92">
    <property type="entry name" value="ATP-DEPENDENT DNA HELICASE"/>
    <property type="match status" value="1"/>
</dbReference>
<comment type="similarity">
    <text evidence="1">Belongs to the helicase family.</text>
</comment>
<keyword evidence="4" id="KW-1185">Reference proteome</keyword>
<dbReference type="GO" id="GO:0006281">
    <property type="term" value="P:DNA repair"/>
    <property type="evidence" value="ECO:0007669"/>
    <property type="project" value="UniProtKB-KW"/>
</dbReference>
<dbReference type="GO" id="GO:0005524">
    <property type="term" value="F:ATP binding"/>
    <property type="evidence" value="ECO:0007669"/>
    <property type="project" value="UniProtKB-KW"/>
</dbReference>
<dbReference type="EC" id="5.6.2.3" evidence="1"/>
<evidence type="ECO:0000256" key="1">
    <source>
        <dbReference type="RuleBase" id="RU363044"/>
    </source>
</evidence>